<feature type="domain" description="HTH marR-type" evidence="1">
    <location>
        <begin position="1"/>
        <end position="156"/>
    </location>
</feature>
<dbReference type="SUPFAM" id="SSF46785">
    <property type="entry name" value="Winged helix' DNA-binding domain"/>
    <property type="match status" value="1"/>
</dbReference>
<dbReference type="InterPro" id="IPR036388">
    <property type="entry name" value="WH-like_DNA-bd_sf"/>
</dbReference>
<dbReference type="PANTHER" id="PTHR33164">
    <property type="entry name" value="TRANSCRIPTIONAL REGULATOR, MARR FAMILY"/>
    <property type="match status" value="1"/>
</dbReference>
<reference evidence="2" key="1">
    <citation type="journal article" date="2021" name="PeerJ">
        <title>Extensive microbial diversity within the chicken gut microbiome revealed by metagenomics and culture.</title>
        <authorList>
            <person name="Gilroy R."/>
            <person name="Ravi A."/>
            <person name="Getino M."/>
            <person name="Pursley I."/>
            <person name="Horton D.L."/>
            <person name="Alikhan N.F."/>
            <person name="Baker D."/>
            <person name="Gharbi K."/>
            <person name="Hall N."/>
            <person name="Watson M."/>
            <person name="Adriaenssens E.M."/>
            <person name="Foster-Nyarko E."/>
            <person name="Jarju S."/>
            <person name="Secka A."/>
            <person name="Antonio M."/>
            <person name="Oren A."/>
            <person name="Chaudhuri R.R."/>
            <person name="La Ragione R."/>
            <person name="Hildebrand F."/>
            <person name="Pallen M.J."/>
        </authorList>
    </citation>
    <scope>NUCLEOTIDE SEQUENCE</scope>
    <source>
        <strain evidence="2">ChiHjej12B11-9195</strain>
    </source>
</reference>
<accession>A0A9D1ZRS4</accession>
<dbReference type="Gene3D" id="1.10.10.10">
    <property type="entry name" value="Winged helix-like DNA-binding domain superfamily/Winged helix DNA-binding domain"/>
    <property type="match status" value="1"/>
</dbReference>
<dbReference type="SMART" id="SM00347">
    <property type="entry name" value="HTH_MARR"/>
    <property type="match status" value="1"/>
</dbReference>
<dbReference type="GO" id="GO:0006950">
    <property type="term" value="P:response to stress"/>
    <property type="evidence" value="ECO:0007669"/>
    <property type="project" value="TreeGrafter"/>
</dbReference>
<gene>
    <name evidence="2" type="ORF">H9821_06295</name>
</gene>
<evidence type="ECO:0000313" key="3">
    <source>
        <dbReference type="Proteomes" id="UP000824134"/>
    </source>
</evidence>
<dbReference type="InterPro" id="IPR036390">
    <property type="entry name" value="WH_DNA-bd_sf"/>
</dbReference>
<dbReference type="InterPro" id="IPR000835">
    <property type="entry name" value="HTH_MarR-typ"/>
</dbReference>
<reference evidence="2" key="2">
    <citation type="submission" date="2021-04" db="EMBL/GenBank/DDBJ databases">
        <authorList>
            <person name="Gilroy R."/>
        </authorList>
    </citation>
    <scope>NUCLEOTIDE SEQUENCE</scope>
    <source>
        <strain evidence="2">ChiHjej12B11-9195</strain>
    </source>
</reference>
<dbReference type="PROSITE" id="PS50995">
    <property type="entry name" value="HTH_MARR_2"/>
    <property type="match status" value="1"/>
</dbReference>
<dbReference type="GO" id="GO:0003700">
    <property type="term" value="F:DNA-binding transcription factor activity"/>
    <property type="evidence" value="ECO:0007669"/>
    <property type="project" value="InterPro"/>
</dbReference>
<sequence length="174" mass="19719">MSEETPAAATDTARWLTEEEREGWLFISSIMFNLPGQLESQLQKDSGLSFVEYMVLAMLSESPQHKLTMTDLARRTNTLLPRLSRVVTRLEKDNFVERSIWAKDRRVSICHLLPGGLAKVQEAAPGHVEAVRRIIFDQLNARQVKSLAKIGESVLGDKPSEIINVRNLELFDEE</sequence>
<dbReference type="Pfam" id="PF12802">
    <property type="entry name" value="MarR_2"/>
    <property type="match status" value="1"/>
</dbReference>
<organism evidence="2 3">
    <name type="scientific">Candidatus Rothia avicola</name>
    <dbReference type="NCBI Taxonomy" id="2840478"/>
    <lineage>
        <taxon>Bacteria</taxon>
        <taxon>Bacillati</taxon>
        <taxon>Actinomycetota</taxon>
        <taxon>Actinomycetes</taxon>
        <taxon>Micrococcales</taxon>
        <taxon>Micrococcaceae</taxon>
        <taxon>Rothia</taxon>
    </lineage>
</organism>
<evidence type="ECO:0000259" key="1">
    <source>
        <dbReference type="PROSITE" id="PS50995"/>
    </source>
</evidence>
<protein>
    <submittedName>
        <fullName evidence="2">MarR family transcriptional regulator</fullName>
    </submittedName>
</protein>
<proteinExistence type="predicted"/>
<comment type="caution">
    <text evidence="2">The sequence shown here is derived from an EMBL/GenBank/DDBJ whole genome shotgun (WGS) entry which is preliminary data.</text>
</comment>
<dbReference type="Proteomes" id="UP000824134">
    <property type="component" value="Unassembled WGS sequence"/>
</dbReference>
<name>A0A9D1ZRS4_9MICC</name>
<evidence type="ECO:0000313" key="2">
    <source>
        <dbReference type="EMBL" id="HIY95257.1"/>
    </source>
</evidence>
<dbReference type="AlphaFoldDB" id="A0A9D1ZRS4"/>
<dbReference type="InterPro" id="IPR039422">
    <property type="entry name" value="MarR/SlyA-like"/>
</dbReference>
<dbReference type="PANTHER" id="PTHR33164:SF99">
    <property type="entry name" value="MARR FAMILY REGULATORY PROTEIN"/>
    <property type="match status" value="1"/>
</dbReference>
<dbReference type="EMBL" id="DXCN01000048">
    <property type="protein sequence ID" value="HIY95257.1"/>
    <property type="molecule type" value="Genomic_DNA"/>
</dbReference>